<sequence length="333" mass="37630">MAGFTSPKGKTINAMAPPWFPQANAASSHSSQGSSALLADSTPLESITNDLQDLVIRDGDRTRPPRRGGHSTDPSHRNHRGPRTSSMDSGRPIHQQYDPYRAQTAADNVLSPKGNNLYKLDTWASPQAMAAREYLAIRNSVKRNFKKSFIAKWTIADYMAHRDMMIASKNKLTEHADSIDDDPHPRPASLGPEMQAILQLSGLYHNANQTGNYSLVLGERTIWCKDWQNGKEEIAPWPSPEEMKWEGDDRAKTNVGRYLPLPREQDWTIYTRLDKVQNSWSTLQVVEQYPLDQVARIPSLEDVYYPVDEIDDSVKYDLLTKDLLDAMDAYLES</sequence>
<reference evidence="2" key="1">
    <citation type="submission" date="2019-04" db="EMBL/GenBank/DDBJ databases">
        <title>Sequencing of skin fungus with MAO and IRED activity.</title>
        <authorList>
            <person name="Marsaioli A.J."/>
            <person name="Bonatto J.M.C."/>
            <person name="Reis Junior O."/>
        </authorList>
    </citation>
    <scope>NUCLEOTIDE SEQUENCE</scope>
    <source>
        <strain evidence="2">30M1</strain>
    </source>
</reference>
<feature type="region of interest" description="Disordered" evidence="1">
    <location>
        <begin position="1"/>
        <end position="94"/>
    </location>
</feature>
<dbReference type="EMBL" id="SWKU01000003">
    <property type="protein sequence ID" value="KAF3008984.1"/>
    <property type="molecule type" value="Genomic_DNA"/>
</dbReference>
<keyword evidence="3" id="KW-1185">Reference proteome</keyword>
<gene>
    <name evidence="2" type="ORF">E8E13_011526</name>
</gene>
<evidence type="ECO:0000256" key="1">
    <source>
        <dbReference type="SAM" id="MobiDB-lite"/>
    </source>
</evidence>
<evidence type="ECO:0000313" key="3">
    <source>
        <dbReference type="Proteomes" id="UP000801428"/>
    </source>
</evidence>
<comment type="caution">
    <text evidence="2">The sequence shown here is derived from an EMBL/GenBank/DDBJ whole genome shotgun (WGS) entry which is preliminary data.</text>
</comment>
<evidence type="ECO:0000313" key="2">
    <source>
        <dbReference type="EMBL" id="KAF3008984.1"/>
    </source>
</evidence>
<dbReference type="AlphaFoldDB" id="A0A9P4TN04"/>
<name>A0A9P4TN04_CURKU</name>
<proteinExistence type="predicted"/>
<accession>A0A9P4TN04</accession>
<dbReference type="Proteomes" id="UP000801428">
    <property type="component" value="Unassembled WGS sequence"/>
</dbReference>
<organism evidence="2 3">
    <name type="scientific">Curvularia kusanoi</name>
    <name type="common">Cochliobolus kusanoi</name>
    <dbReference type="NCBI Taxonomy" id="90978"/>
    <lineage>
        <taxon>Eukaryota</taxon>
        <taxon>Fungi</taxon>
        <taxon>Dikarya</taxon>
        <taxon>Ascomycota</taxon>
        <taxon>Pezizomycotina</taxon>
        <taxon>Dothideomycetes</taxon>
        <taxon>Pleosporomycetidae</taxon>
        <taxon>Pleosporales</taxon>
        <taxon>Pleosporineae</taxon>
        <taxon>Pleosporaceae</taxon>
        <taxon>Curvularia</taxon>
    </lineage>
</organism>
<protein>
    <submittedName>
        <fullName evidence="2">Uncharacterized protein</fullName>
    </submittedName>
</protein>
<dbReference type="OrthoDB" id="5305306at2759"/>
<feature type="compositionally biased region" description="Low complexity" evidence="1">
    <location>
        <begin position="22"/>
        <end position="39"/>
    </location>
</feature>